<dbReference type="Proteomes" id="UP000606786">
    <property type="component" value="Unassembled WGS sequence"/>
</dbReference>
<reference evidence="2" key="1">
    <citation type="submission" date="2020-11" db="EMBL/GenBank/DDBJ databases">
        <authorList>
            <person name="Whitehead M."/>
        </authorList>
    </citation>
    <scope>NUCLEOTIDE SEQUENCE</scope>
    <source>
        <strain evidence="2">EGII</strain>
    </source>
</reference>
<comment type="caution">
    <text evidence="2">The sequence shown here is derived from an EMBL/GenBank/DDBJ whole genome shotgun (WGS) entry which is preliminary data.</text>
</comment>
<evidence type="ECO:0000313" key="3">
    <source>
        <dbReference type="Proteomes" id="UP000606786"/>
    </source>
</evidence>
<evidence type="ECO:0000256" key="1">
    <source>
        <dbReference type="SAM" id="MobiDB-lite"/>
    </source>
</evidence>
<keyword evidence="3" id="KW-1185">Reference proteome</keyword>
<organism evidence="2 3">
    <name type="scientific">Ceratitis capitata</name>
    <name type="common">Mediterranean fruit fly</name>
    <name type="synonym">Tephritis capitata</name>
    <dbReference type="NCBI Taxonomy" id="7213"/>
    <lineage>
        <taxon>Eukaryota</taxon>
        <taxon>Metazoa</taxon>
        <taxon>Ecdysozoa</taxon>
        <taxon>Arthropoda</taxon>
        <taxon>Hexapoda</taxon>
        <taxon>Insecta</taxon>
        <taxon>Pterygota</taxon>
        <taxon>Neoptera</taxon>
        <taxon>Endopterygota</taxon>
        <taxon>Diptera</taxon>
        <taxon>Brachycera</taxon>
        <taxon>Muscomorpha</taxon>
        <taxon>Tephritoidea</taxon>
        <taxon>Tephritidae</taxon>
        <taxon>Ceratitis</taxon>
        <taxon>Ceratitis</taxon>
    </lineage>
</organism>
<feature type="region of interest" description="Disordered" evidence="1">
    <location>
        <begin position="1"/>
        <end position="22"/>
    </location>
</feature>
<gene>
    <name evidence="2" type="ORF">CCAP1982_LOCUS733</name>
</gene>
<proteinExistence type="predicted"/>
<protein>
    <submittedName>
        <fullName evidence="2">(Mediterranean fruit fly) hypothetical protein</fullName>
    </submittedName>
</protein>
<accession>A0A811TYA9</accession>
<evidence type="ECO:0000313" key="2">
    <source>
        <dbReference type="EMBL" id="CAD6991834.1"/>
    </source>
</evidence>
<dbReference type="EMBL" id="CAJHJT010000001">
    <property type="protein sequence ID" value="CAD6991834.1"/>
    <property type="molecule type" value="Genomic_DNA"/>
</dbReference>
<name>A0A811TYA9_CERCA</name>
<sequence length="52" mass="5765">MKPSSHHLKLDTDANPSKRKCQSDHIITQRQLKCALLPLPFIGSPVTCPAIQ</sequence>
<dbReference type="AlphaFoldDB" id="A0A811TYA9"/>
<feature type="non-terminal residue" evidence="2">
    <location>
        <position position="52"/>
    </location>
</feature>